<evidence type="ECO:0000313" key="3">
    <source>
        <dbReference type="Proteomes" id="UP000823388"/>
    </source>
</evidence>
<dbReference type="AlphaFoldDB" id="A0A8T0XIS2"/>
<evidence type="ECO:0000259" key="1">
    <source>
        <dbReference type="Pfam" id="PF14363"/>
    </source>
</evidence>
<comment type="caution">
    <text evidence="2">The sequence shown here is derived from an EMBL/GenBank/DDBJ whole genome shotgun (WGS) entry which is preliminary data.</text>
</comment>
<keyword evidence="3" id="KW-1185">Reference proteome</keyword>
<dbReference type="PANTHER" id="PTHR23070">
    <property type="entry name" value="BCS1 AAA-TYPE ATPASE"/>
    <property type="match status" value="1"/>
</dbReference>
<proteinExistence type="predicted"/>
<feature type="domain" description="AAA-type ATPase N-terminal" evidence="1">
    <location>
        <begin position="3"/>
        <end position="103"/>
    </location>
</feature>
<sequence>MFPQRYRAFILDEYLPHVRQTGCDDLLVTVDIVEDKDYLINNEELKCIKAFEEVKAYLNSACSRDSLDLYADGTFRGDSFLFSLRTGEEVADSFRGVSLRWLSGKINTNNTQRPTRFLRLKFPQQHRALVLNEYLPHVRREGRDIMIGKRGQRLYTYDMMGETRSVEPHCL</sequence>
<dbReference type="EMBL" id="CM029037">
    <property type="protein sequence ID" value="KAG2657846.1"/>
    <property type="molecule type" value="Genomic_DNA"/>
</dbReference>
<dbReference type="InterPro" id="IPR050747">
    <property type="entry name" value="Mitochondrial_chaperone_BCS1"/>
</dbReference>
<reference evidence="2" key="1">
    <citation type="submission" date="2020-05" db="EMBL/GenBank/DDBJ databases">
        <title>WGS assembly of Panicum virgatum.</title>
        <authorList>
            <person name="Lovell J.T."/>
            <person name="Jenkins J."/>
            <person name="Shu S."/>
            <person name="Juenger T.E."/>
            <person name="Schmutz J."/>
        </authorList>
    </citation>
    <scope>NUCLEOTIDE SEQUENCE</scope>
    <source>
        <strain evidence="2">AP13</strain>
    </source>
</reference>
<organism evidence="2 3">
    <name type="scientific">Panicum virgatum</name>
    <name type="common">Blackwell switchgrass</name>
    <dbReference type="NCBI Taxonomy" id="38727"/>
    <lineage>
        <taxon>Eukaryota</taxon>
        <taxon>Viridiplantae</taxon>
        <taxon>Streptophyta</taxon>
        <taxon>Embryophyta</taxon>
        <taxon>Tracheophyta</taxon>
        <taxon>Spermatophyta</taxon>
        <taxon>Magnoliopsida</taxon>
        <taxon>Liliopsida</taxon>
        <taxon>Poales</taxon>
        <taxon>Poaceae</taxon>
        <taxon>PACMAD clade</taxon>
        <taxon>Panicoideae</taxon>
        <taxon>Panicodae</taxon>
        <taxon>Paniceae</taxon>
        <taxon>Panicinae</taxon>
        <taxon>Panicum</taxon>
        <taxon>Panicum sect. Hiantes</taxon>
    </lineage>
</organism>
<name>A0A8T0XIS2_PANVG</name>
<protein>
    <recommendedName>
        <fullName evidence="1">AAA-type ATPase N-terminal domain-containing protein</fullName>
    </recommendedName>
</protein>
<accession>A0A8T0XIS2</accession>
<dbReference type="Pfam" id="PF14363">
    <property type="entry name" value="AAA_assoc"/>
    <property type="match status" value="1"/>
</dbReference>
<evidence type="ECO:0000313" key="2">
    <source>
        <dbReference type="EMBL" id="KAG2657846.1"/>
    </source>
</evidence>
<gene>
    <name evidence="2" type="ORF">PVAP13_1KG168105</name>
</gene>
<dbReference type="InterPro" id="IPR025753">
    <property type="entry name" value="AAA_N_dom"/>
</dbReference>
<dbReference type="Proteomes" id="UP000823388">
    <property type="component" value="Chromosome 1K"/>
</dbReference>